<feature type="compositionally biased region" description="Basic and acidic residues" evidence="1">
    <location>
        <begin position="135"/>
        <end position="149"/>
    </location>
</feature>
<dbReference type="EMBL" id="MU827317">
    <property type="protein sequence ID" value="KAJ7357849.1"/>
    <property type="molecule type" value="Genomic_DNA"/>
</dbReference>
<accession>A0A9W9YMA2</accession>
<name>A0A9W9YMA2_9CNID</name>
<dbReference type="SUPFAM" id="SSF48065">
    <property type="entry name" value="DBL homology domain (DH-domain)"/>
    <property type="match status" value="1"/>
</dbReference>
<dbReference type="Proteomes" id="UP001163046">
    <property type="component" value="Unassembled WGS sequence"/>
</dbReference>
<evidence type="ECO:0000313" key="2">
    <source>
        <dbReference type="EMBL" id="KAJ7357849.1"/>
    </source>
</evidence>
<keyword evidence="3" id="KW-1185">Reference proteome</keyword>
<evidence type="ECO:0000313" key="3">
    <source>
        <dbReference type="Proteomes" id="UP001163046"/>
    </source>
</evidence>
<reference evidence="2" key="1">
    <citation type="submission" date="2023-01" db="EMBL/GenBank/DDBJ databases">
        <title>Genome assembly of the deep-sea coral Lophelia pertusa.</title>
        <authorList>
            <person name="Herrera S."/>
            <person name="Cordes E."/>
        </authorList>
    </citation>
    <scope>NUCLEOTIDE SEQUENCE</scope>
    <source>
        <strain evidence="2">USNM1676648</strain>
        <tissue evidence="2">Polyp</tissue>
    </source>
</reference>
<feature type="region of interest" description="Disordered" evidence="1">
    <location>
        <begin position="1"/>
        <end position="199"/>
    </location>
</feature>
<gene>
    <name evidence="2" type="ORF">OS493_022667</name>
</gene>
<evidence type="ECO:0008006" key="4">
    <source>
        <dbReference type="Google" id="ProtNLM"/>
    </source>
</evidence>
<feature type="compositionally biased region" description="Low complexity" evidence="1">
    <location>
        <begin position="39"/>
        <end position="50"/>
    </location>
</feature>
<feature type="compositionally biased region" description="Polar residues" evidence="1">
    <location>
        <begin position="233"/>
        <end position="261"/>
    </location>
</feature>
<feature type="region of interest" description="Disordered" evidence="1">
    <location>
        <begin position="276"/>
        <end position="318"/>
    </location>
</feature>
<feature type="compositionally biased region" description="Low complexity" evidence="1">
    <location>
        <begin position="220"/>
        <end position="232"/>
    </location>
</feature>
<organism evidence="2 3">
    <name type="scientific">Desmophyllum pertusum</name>
    <dbReference type="NCBI Taxonomy" id="174260"/>
    <lineage>
        <taxon>Eukaryota</taxon>
        <taxon>Metazoa</taxon>
        <taxon>Cnidaria</taxon>
        <taxon>Anthozoa</taxon>
        <taxon>Hexacorallia</taxon>
        <taxon>Scleractinia</taxon>
        <taxon>Caryophylliina</taxon>
        <taxon>Caryophylliidae</taxon>
        <taxon>Desmophyllum</taxon>
    </lineage>
</organism>
<dbReference type="InterPro" id="IPR035899">
    <property type="entry name" value="DBL_dom_sf"/>
</dbReference>
<dbReference type="OrthoDB" id="2015333at2759"/>
<feature type="compositionally biased region" description="Polar residues" evidence="1">
    <location>
        <begin position="61"/>
        <end position="72"/>
    </location>
</feature>
<protein>
    <recommendedName>
        <fullName evidence="4">DH domain-containing protein</fullName>
    </recommendedName>
</protein>
<feature type="compositionally biased region" description="Basic and acidic residues" evidence="1">
    <location>
        <begin position="172"/>
        <end position="199"/>
    </location>
</feature>
<feature type="compositionally biased region" description="Polar residues" evidence="1">
    <location>
        <begin position="280"/>
        <end position="289"/>
    </location>
</feature>
<feature type="compositionally biased region" description="Basic and acidic residues" evidence="1">
    <location>
        <begin position="430"/>
        <end position="448"/>
    </location>
</feature>
<evidence type="ECO:0000256" key="1">
    <source>
        <dbReference type="SAM" id="MobiDB-lite"/>
    </source>
</evidence>
<feature type="compositionally biased region" description="Basic and acidic residues" evidence="1">
    <location>
        <begin position="114"/>
        <end position="124"/>
    </location>
</feature>
<sequence>MLKYGLYEKGGHKKTNKSATIDRKEHLPTNSVQSDAAKRNNNNDVNLRNLSTDQKSEKSSSPRSKGRTISPSTKERSTQEAENNLRNSTEANRSTPRTSPLSSRKTVQGVSSTESKKSAAERFRELRRKNGLRNDSVDSRSLEGLEGVKAKGRGKVTEGVDSTGKTAMKDAVSTKESLKREDSNSGFYDKHKSGESRRNDLDSTVADIIKARSNALKSRTSTTITTTAATTTDESPASQNIAEGLNTNPQPSSKGKNSISLRSTSRAILCATRFKRGTNKGLSTPNGSPLPNKKQLGDITTKGDAAVTGTSPEPERKTPMDTIEVKRTESVEKRSPNARRRRFRTDGRLRKGGIHTSMLSVASNTCLTDSEMDDTVSIYSDMDSVDDERGTRGRRWESFHSNFSVDSGSAHLFEFETDSNATEYDEVFDDHESGDEHPKGEVEVERTDSGVGGDMGQSPLRRSWEEIVMKSSEHWSVVAASARHWQEMARKKKANEGETTAVKKKSSVHSITEDMVECPDCLKHYVPLKVKEKDDTSEPEICPKCKDRKVERKEAIIELVQTEINYGNDLQILKEVRNVAKIIP</sequence>
<comment type="caution">
    <text evidence="2">The sequence shown here is derived from an EMBL/GenBank/DDBJ whole genome shotgun (WGS) entry which is preliminary data.</text>
</comment>
<feature type="region of interest" description="Disordered" evidence="1">
    <location>
        <begin position="429"/>
        <end position="458"/>
    </location>
</feature>
<feature type="region of interest" description="Disordered" evidence="1">
    <location>
        <begin position="216"/>
        <end position="261"/>
    </location>
</feature>
<feature type="compositionally biased region" description="Polar residues" evidence="1">
    <location>
        <begin position="80"/>
        <end position="92"/>
    </location>
</feature>
<dbReference type="AlphaFoldDB" id="A0A9W9YMA2"/>
<feature type="compositionally biased region" description="Low complexity" evidence="1">
    <location>
        <begin position="93"/>
        <end position="104"/>
    </location>
</feature>
<proteinExistence type="predicted"/>